<keyword evidence="3" id="KW-1185">Reference proteome</keyword>
<evidence type="ECO:0000313" key="3">
    <source>
        <dbReference type="Proteomes" id="UP000268093"/>
    </source>
</evidence>
<feature type="compositionally biased region" description="Low complexity" evidence="1">
    <location>
        <begin position="27"/>
        <end position="50"/>
    </location>
</feature>
<evidence type="ECO:0000256" key="1">
    <source>
        <dbReference type="SAM" id="MobiDB-lite"/>
    </source>
</evidence>
<comment type="caution">
    <text evidence="2">The sequence shown here is derived from an EMBL/GenBank/DDBJ whole genome shotgun (WGS) entry which is preliminary data.</text>
</comment>
<sequence length="90" mass="9378">MSSTPIEVTIAGLKAQVVELKEIIKGPTPAASSETTSAAATPPESEAAPSGADAKEVEALRAENQKLNFRIVHLLRALDAKDAELAALKK</sequence>
<name>A0A433D6U7_9FUNG</name>
<dbReference type="AlphaFoldDB" id="A0A433D6U7"/>
<dbReference type="EMBL" id="RBNI01005596">
    <property type="protein sequence ID" value="RUP46586.1"/>
    <property type="molecule type" value="Genomic_DNA"/>
</dbReference>
<gene>
    <name evidence="2" type="ORF">BC936DRAFT_146769</name>
</gene>
<accession>A0A433D6U7</accession>
<protein>
    <submittedName>
        <fullName evidence="2">Uncharacterized protein</fullName>
    </submittedName>
</protein>
<dbReference type="Proteomes" id="UP000268093">
    <property type="component" value="Unassembled WGS sequence"/>
</dbReference>
<organism evidence="2 3">
    <name type="scientific">Jimgerdemannia flammicorona</name>
    <dbReference type="NCBI Taxonomy" id="994334"/>
    <lineage>
        <taxon>Eukaryota</taxon>
        <taxon>Fungi</taxon>
        <taxon>Fungi incertae sedis</taxon>
        <taxon>Mucoromycota</taxon>
        <taxon>Mucoromycotina</taxon>
        <taxon>Endogonomycetes</taxon>
        <taxon>Endogonales</taxon>
        <taxon>Endogonaceae</taxon>
        <taxon>Jimgerdemannia</taxon>
    </lineage>
</organism>
<evidence type="ECO:0000313" key="2">
    <source>
        <dbReference type="EMBL" id="RUP46586.1"/>
    </source>
</evidence>
<reference evidence="2 3" key="1">
    <citation type="journal article" date="2018" name="New Phytol.">
        <title>Phylogenomics of Endogonaceae and evolution of mycorrhizas within Mucoromycota.</title>
        <authorList>
            <person name="Chang Y."/>
            <person name="Desiro A."/>
            <person name="Na H."/>
            <person name="Sandor L."/>
            <person name="Lipzen A."/>
            <person name="Clum A."/>
            <person name="Barry K."/>
            <person name="Grigoriev I.V."/>
            <person name="Martin F.M."/>
            <person name="Stajich J.E."/>
            <person name="Smith M.E."/>
            <person name="Bonito G."/>
            <person name="Spatafora J.W."/>
        </authorList>
    </citation>
    <scope>NUCLEOTIDE SEQUENCE [LARGE SCALE GENOMIC DNA]</scope>
    <source>
        <strain evidence="2 3">GMNB39</strain>
    </source>
</reference>
<feature type="region of interest" description="Disordered" evidence="1">
    <location>
        <begin position="27"/>
        <end position="56"/>
    </location>
</feature>
<proteinExistence type="predicted"/>